<evidence type="ECO:0000256" key="4">
    <source>
        <dbReference type="ARBA" id="ARBA00029754"/>
    </source>
</evidence>
<dbReference type="FunFam" id="3.10.20.30:FF:000002">
    <property type="entry name" value="GTP pyrophosphokinase (RelA/SpoT)"/>
    <property type="match status" value="1"/>
</dbReference>
<dbReference type="CDD" id="cd01668">
    <property type="entry name" value="TGS_RSH"/>
    <property type="match status" value="1"/>
</dbReference>
<reference evidence="12" key="3">
    <citation type="submission" date="2024-03" db="EMBL/GenBank/DDBJ databases">
        <authorList>
            <person name="Bromfield E.S.P."/>
            <person name="Cloutier S."/>
        </authorList>
    </citation>
    <scope>NUCLEOTIDE SEQUENCE</scope>
    <source>
        <strain evidence="12">5S5</strain>
    </source>
</reference>
<dbReference type="GO" id="GO:0005525">
    <property type="term" value="F:GTP binding"/>
    <property type="evidence" value="ECO:0007669"/>
    <property type="project" value="UniProtKB-KW"/>
</dbReference>
<evidence type="ECO:0000259" key="8">
    <source>
        <dbReference type="PROSITE" id="PS51671"/>
    </source>
</evidence>
<proteinExistence type="inferred from homology"/>
<dbReference type="Gene3D" id="3.30.70.260">
    <property type="match status" value="1"/>
</dbReference>
<dbReference type="CDD" id="cd05399">
    <property type="entry name" value="NT_Rel-Spo_like"/>
    <property type="match status" value="1"/>
</dbReference>
<dbReference type="Pfam" id="PF19296">
    <property type="entry name" value="RelA_AH_RIS"/>
    <property type="match status" value="1"/>
</dbReference>
<name>A0A973W259_9BRAD</name>
<dbReference type="InterPro" id="IPR012675">
    <property type="entry name" value="Beta-grasp_dom_sf"/>
</dbReference>
<dbReference type="InterPro" id="IPR043519">
    <property type="entry name" value="NT_sf"/>
</dbReference>
<dbReference type="SUPFAM" id="SSF81271">
    <property type="entry name" value="TGS-like"/>
    <property type="match status" value="1"/>
</dbReference>
<dbReference type="PROSITE" id="PS51880">
    <property type="entry name" value="TGS"/>
    <property type="match status" value="1"/>
</dbReference>
<dbReference type="InterPro" id="IPR002912">
    <property type="entry name" value="ACT_dom"/>
</dbReference>
<dbReference type="PROSITE" id="PS51671">
    <property type="entry name" value="ACT"/>
    <property type="match status" value="1"/>
</dbReference>
<dbReference type="SMART" id="SM00954">
    <property type="entry name" value="RelA_SpoT"/>
    <property type="match status" value="1"/>
</dbReference>
<dbReference type="SUPFAM" id="SSF81301">
    <property type="entry name" value="Nucleotidyltransferase"/>
    <property type="match status" value="1"/>
</dbReference>
<dbReference type="SUPFAM" id="SSF109604">
    <property type="entry name" value="HD-domain/PDEase-like"/>
    <property type="match status" value="1"/>
</dbReference>
<evidence type="ECO:0000259" key="9">
    <source>
        <dbReference type="PROSITE" id="PS51831"/>
    </source>
</evidence>
<dbReference type="GO" id="GO:0008893">
    <property type="term" value="F:guanosine-3',5'-bis(diphosphate) 3'-diphosphatase activity"/>
    <property type="evidence" value="ECO:0007669"/>
    <property type="project" value="TreeGrafter"/>
</dbReference>
<dbReference type="AlphaFoldDB" id="A0A973W259"/>
<dbReference type="PANTHER" id="PTHR21262:SF36">
    <property type="entry name" value="BIFUNCTIONAL (P)PPGPP SYNTHASE_HYDROLASE SPOT"/>
    <property type="match status" value="1"/>
</dbReference>
<dbReference type="InterPro" id="IPR004095">
    <property type="entry name" value="TGS"/>
</dbReference>
<dbReference type="InterPro" id="IPR045600">
    <property type="entry name" value="RelA/SpoT_AH_RIS"/>
</dbReference>
<dbReference type="NCBIfam" id="TIGR00691">
    <property type="entry name" value="spoT_relA"/>
    <property type="match status" value="1"/>
</dbReference>
<reference evidence="12" key="2">
    <citation type="journal article" date="2021" name="Int. J. Syst. Evol. Microbiol.">
        <title>Bradyrhizobium septentrionale sp. nov. (sv. septentrionale) and Bradyrhizobium quebecense sp. nov. (sv. septentrionale) associated with legumes native to Canada possess rearranged symbiosis genes and numerous insertion sequences.</title>
        <authorList>
            <person name="Bromfield E.S.P."/>
            <person name="Cloutier S."/>
        </authorList>
    </citation>
    <scope>NUCLEOTIDE SEQUENCE</scope>
    <source>
        <strain evidence="12">5S5</strain>
    </source>
</reference>
<dbReference type="GO" id="GO:0042594">
    <property type="term" value="P:response to starvation"/>
    <property type="evidence" value="ECO:0007669"/>
    <property type="project" value="TreeGrafter"/>
</dbReference>
<dbReference type="Pfam" id="PF13328">
    <property type="entry name" value="HD_4"/>
    <property type="match status" value="1"/>
</dbReference>
<dbReference type="Proteomes" id="UP001432046">
    <property type="component" value="Chromosome"/>
</dbReference>
<dbReference type="EC" id="2.7.6.5" evidence="1"/>
<gene>
    <name evidence="11" type="ORF">HAP48_025180</name>
    <name evidence="12" type="ORF">WDK88_20590</name>
</gene>
<dbReference type="GO" id="GO:0008728">
    <property type="term" value="F:GTP diphosphokinase activity"/>
    <property type="evidence" value="ECO:0007669"/>
    <property type="project" value="UniProtKB-EC"/>
</dbReference>
<evidence type="ECO:0000313" key="11">
    <source>
        <dbReference type="EMBL" id="NVI46193.1"/>
    </source>
</evidence>
<evidence type="ECO:0000256" key="2">
    <source>
        <dbReference type="ARBA" id="ARBA00014315"/>
    </source>
</evidence>
<feature type="domain" description="ACT" evidence="8">
    <location>
        <begin position="689"/>
        <end position="763"/>
    </location>
</feature>
<dbReference type="PANTHER" id="PTHR21262">
    <property type="entry name" value="GUANOSINE-3',5'-BIS DIPHOSPHATE 3'-PYROPHOSPHOHYDROLASE"/>
    <property type="match status" value="1"/>
</dbReference>
<evidence type="ECO:0000313" key="13">
    <source>
        <dbReference type="Proteomes" id="UP001432046"/>
    </source>
</evidence>
<dbReference type="RefSeq" id="WP_166205549.1">
    <property type="nucleotide sequence ID" value="NZ_CP088285.1"/>
</dbReference>
<evidence type="ECO:0000256" key="3">
    <source>
        <dbReference type="ARBA" id="ARBA00023134"/>
    </source>
</evidence>
<dbReference type="InterPro" id="IPR045865">
    <property type="entry name" value="ACT-like_dom_sf"/>
</dbReference>
<dbReference type="Gene3D" id="1.10.3210.10">
    <property type="entry name" value="Hypothetical protein af1432"/>
    <property type="match status" value="1"/>
</dbReference>
<dbReference type="SMART" id="SM00471">
    <property type="entry name" value="HDc"/>
    <property type="match status" value="1"/>
</dbReference>
<dbReference type="EMBL" id="JAAOLE020000001">
    <property type="protein sequence ID" value="NVI46193.1"/>
    <property type="molecule type" value="Genomic_DNA"/>
</dbReference>
<dbReference type="GO" id="GO:0005886">
    <property type="term" value="C:plasma membrane"/>
    <property type="evidence" value="ECO:0007669"/>
    <property type="project" value="TreeGrafter"/>
</dbReference>
<accession>A0A973W259</accession>
<evidence type="ECO:0000313" key="12">
    <source>
        <dbReference type="EMBL" id="WXC83800.1"/>
    </source>
</evidence>
<dbReference type="CDD" id="cd00077">
    <property type="entry name" value="HDc"/>
    <property type="match status" value="1"/>
</dbReference>
<feature type="domain" description="HD" evidence="9">
    <location>
        <begin position="81"/>
        <end position="180"/>
    </location>
</feature>
<evidence type="ECO:0000256" key="7">
    <source>
        <dbReference type="RuleBase" id="RU003847"/>
    </source>
</evidence>
<dbReference type="GO" id="GO:0015949">
    <property type="term" value="P:nucleobase-containing small molecule interconversion"/>
    <property type="evidence" value="ECO:0007669"/>
    <property type="project" value="UniProtKB-ARBA"/>
</dbReference>
<keyword evidence="12" id="KW-0808">Transferase</keyword>
<keyword evidence="3" id="KW-0342">GTP-binding</keyword>
<dbReference type="InterPro" id="IPR004811">
    <property type="entry name" value="RelA/Spo_fam"/>
</dbReference>
<reference evidence="11" key="1">
    <citation type="submission" date="2020-06" db="EMBL/GenBank/DDBJ databases">
        <title>Whole Genome Sequence of Bradyrhizobium sp. Strain 1S1.</title>
        <authorList>
            <person name="Bromfield E.S.P."/>
            <person name="Cloutier S."/>
        </authorList>
    </citation>
    <scope>NUCLEOTIDE SEQUENCE [LARGE SCALE GENOMIC DNA]</scope>
    <source>
        <strain evidence="11">1S1</strain>
    </source>
</reference>
<sequence>MAYRRRSSIQMQAATETVAVAPASSAAERPAKPRTRMMRQYDLVERVRSYNPDTNEDLLNRAYVYAMKAHGTQTRASGDPYFSHPLEVAAILTNLKLDDATIVAALLHDTIEDTEATRAEIDHVFGHEIGALVEGLTKLKRLELVSREAKQAENLRKLLLAIADDVRVLLIKLADRLHNMRTLEFVPPASRRRIADETLDIYAPLAGRMGMQEMREELEDLSFFVLDPEAYAVVKQRLDALAERNRNLIGEIESQLSKNLQKNGITARVFGRRKQPFSIWTKMERKSVGFEQLSDIYGFRVILDDVGACYRALGIVHTTWPVVPGRFKDYISTPKQNDYRSIHTTVIGPGKQRVELQIRTEEMNQIAEFGIAAHAFYKEGAGSPHERMKHESNAFAWLRHTIGILSESANPEEFLEHTKLELFHDQVFCFTPKGKLIALPRNANVIDFAYAVHTGVGNSAVGCKINGKFAPLSSELQNGDEVEVLTSKAQSAPPSAWEALARTGKARAAIRRATRDAVRDQYAGLGRRIVDRLFARAKIEYADDKLKGALPRLARTSIEDVMASVGRGEIKASDVARAMYPDYKEERLVRYGAKKGLVAKLKTQTPPHPARATSVIPVRGINSDLPVKFAPNGGAVPGDRIVGIVTPGEGITIYPIQSPALKDFEEEPERWLDVRWDIDETMPQRFPARILVHNVNEPGSLAQIATVIAEHDGNIDNIHMSRQSPDFTELTIDLEVYDLKHLLAIIAQLRAKAVVAKVERVNG</sequence>
<comment type="catalytic activity">
    <reaction evidence="6">
        <text>GTP + ATP = guanosine 3'-diphosphate 5'-triphosphate + AMP</text>
        <dbReference type="Rhea" id="RHEA:22088"/>
        <dbReference type="ChEBI" id="CHEBI:30616"/>
        <dbReference type="ChEBI" id="CHEBI:37565"/>
        <dbReference type="ChEBI" id="CHEBI:142410"/>
        <dbReference type="ChEBI" id="CHEBI:456215"/>
        <dbReference type="EC" id="2.7.6.5"/>
    </reaction>
</comment>
<comment type="similarity">
    <text evidence="7">Belongs to the relA/spoT family.</text>
</comment>
<dbReference type="PROSITE" id="PS51831">
    <property type="entry name" value="HD"/>
    <property type="match status" value="1"/>
</dbReference>
<dbReference type="SUPFAM" id="SSF55021">
    <property type="entry name" value="ACT-like"/>
    <property type="match status" value="1"/>
</dbReference>
<protein>
    <recommendedName>
        <fullName evidence="2">GTP pyrophosphokinase rsh</fullName>
        <ecNumber evidence="1">2.7.6.5</ecNumber>
    </recommendedName>
    <alternativeName>
        <fullName evidence="5">(p)ppGpp synthase</fullName>
    </alternativeName>
    <alternativeName>
        <fullName evidence="4">ATP:GTP 3'-pyrophosphotransferase</fullName>
    </alternativeName>
</protein>
<evidence type="ECO:0000256" key="5">
    <source>
        <dbReference type="ARBA" id="ARBA00032407"/>
    </source>
</evidence>
<dbReference type="InterPro" id="IPR006674">
    <property type="entry name" value="HD_domain"/>
</dbReference>
<evidence type="ECO:0000256" key="6">
    <source>
        <dbReference type="ARBA" id="ARBA00048244"/>
    </source>
</evidence>
<dbReference type="FunFam" id="3.30.460.10:FF:000001">
    <property type="entry name" value="GTP pyrophosphokinase RelA"/>
    <property type="match status" value="1"/>
</dbReference>
<dbReference type="InterPro" id="IPR033655">
    <property type="entry name" value="TGS_RelA/SpoT"/>
</dbReference>
<dbReference type="FunFam" id="1.10.3210.10:FF:000001">
    <property type="entry name" value="GTP pyrophosphokinase RelA"/>
    <property type="match status" value="1"/>
</dbReference>
<dbReference type="Pfam" id="PF04607">
    <property type="entry name" value="RelA_SpoT"/>
    <property type="match status" value="1"/>
</dbReference>
<dbReference type="CDD" id="cd04876">
    <property type="entry name" value="ACT_RelA-SpoT"/>
    <property type="match status" value="1"/>
</dbReference>
<organism evidence="11">
    <name type="scientific">Bradyrhizobium septentrionale</name>
    <dbReference type="NCBI Taxonomy" id="1404411"/>
    <lineage>
        <taxon>Bacteria</taxon>
        <taxon>Pseudomonadati</taxon>
        <taxon>Pseudomonadota</taxon>
        <taxon>Alphaproteobacteria</taxon>
        <taxon>Hyphomicrobiales</taxon>
        <taxon>Nitrobacteraceae</taxon>
        <taxon>Bradyrhizobium</taxon>
    </lineage>
</organism>
<evidence type="ECO:0000256" key="1">
    <source>
        <dbReference type="ARBA" id="ARBA00013251"/>
    </source>
</evidence>
<dbReference type="InterPro" id="IPR003607">
    <property type="entry name" value="HD/PDEase_dom"/>
</dbReference>
<dbReference type="InterPro" id="IPR012676">
    <property type="entry name" value="TGS-like"/>
</dbReference>
<dbReference type="Gene3D" id="3.30.460.10">
    <property type="entry name" value="Beta Polymerase, domain 2"/>
    <property type="match status" value="1"/>
</dbReference>
<dbReference type="Pfam" id="PF13291">
    <property type="entry name" value="ACT_4"/>
    <property type="match status" value="1"/>
</dbReference>
<keyword evidence="3" id="KW-0547">Nucleotide-binding</keyword>
<dbReference type="InterPro" id="IPR007685">
    <property type="entry name" value="RelA_SpoT"/>
</dbReference>
<dbReference type="Pfam" id="PF02824">
    <property type="entry name" value="TGS"/>
    <property type="match status" value="1"/>
</dbReference>
<comment type="function">
    <text evidence="7">In eubacteria ppGpp (guanosine 3'-diphosphate 5'-diphosphate) is a mediator of the stringent response that coordinates a variety of cellular activities in response to changes in nutritional abundance.</text>
</comment>
<dbReference type="Gene3D" id="3.10.20.30">
    <property type="match status" value="1"/>
</dbReference>
<evidence type="ECO:0000259" key="10">
    <source>
        <dbReference type="PROSITE" id="PS51880"/>
    </source>
</evidence>
<keyword evidence="13" id="KW-1185">Reference proteome</keyword>
<feature type="domain" description="TGS" evidence="10">
    <location>
        <begin position="425"/>
        <end position="486"/>
    </location>
</feature>
<dbReference type="GO" id="GO:0015969">
    <property type="term" value="P:guanosine tetraphosphate metabolic process"/>
    <property type="evidence" value="ECO:0007669"/>
    <property type="project" value="InterPro"/>
</dbReference>
<dbReference type="EMBL" id="CP147711">
    <property type="protein sequence ID" value="WXC83800.1"/>
    <property type="molecule type" value="Genomic_DNA"/>
</dbReference>